<reference evidence="2 3" key="1">
    <citation type="submission" date="2024-02" db="EMBL/GenBank/DDBJ databases">
        <authorList>
            <person name="Daric V."/>
            <person name="Darras S."/>
        </authorList>
    </citation>
    <scope>NUCLEOTIDE SEQUENCE [LARGE SCALE GENOMIC DNA]</scope>
</reference>
<keyword evidence="3" id="KW-1185">Reference proteome</keyword>
<feature type="compositionally biased region" description="Polar residues" evidence="1">
    <location>
        <begin position="226"/>
        <end position="249"/>
    </location>
</feature>
<proteinExistence type="predicted"/>
<evidence type="ECO:0000313" key="3">
    <source>
        <dbReference type="Proteomes" id="UP001642483"/>
    </source>
</evidence>
<comment type="caution">
    <text evidence="2">The sequence shown here is derived from an EMBL/GenBank/DDBJ whole genome shotgun (WGS) entry which is preliminary data.</text>
</comment>
<protein>
    <submittedName>
        <fullName evidence="2">Uncharacterized protein</fullName>
    </submittedName>
</protein>
<name>A0ABP0G4N3_CLALP</name>
<evidence type="ECO:0000256" key="1">
    <source>
        <dbReference type="SAM" id="MobiDB-lite"/>
    </source>
</evidence>
<dbReference type="Proteomes" id="UP001642483">
    <property type="component" value="Unassembled WGS sequence"/>
</dbReference>
<gene>
    <name evidence="2" type="ORF">CVLEPA_LOCUS16236</name>
</gene>
<dbReference type="EMBL" id="CAWYQH010000098">
    <property type="protein sequence ID" value="CAK8685080.1"/>
    <property type="molecule type" value="Genomic_DNA"/>
</dbReference>
<accession>A0ABP0G4N3</accession>
<evidence type="ECO:0000313" key="2">
    <source>
        <dbReference type="EMBL" id="CAK8685080.1"/>
    </source>
</evidence>
<sequence>MQKTPTSSTAQQARIATSEATTRAALHRSVPPVHELTTYSIKYKPESAYTRFQRSSPHILPISQNAQERVLKNRKLLAKVVGIDATVFEQHSKQHAVYSYHSGFPVKTDVGEDYITRYNNSFSSNRSPRGLRSQKKDLELARSEVLIGQGLPATPRLLRGGNSKNYGIRRQISVNNQLELSPDFSSEQRAVSALKHYDMSTITDNTDKRQTEKLAEESQFDDEPNNHNSGQPSSHDIHETSSSALTNRLTVRDRPRDAPWVYCYKIKRDRLKLSQILLSKSITTSNVENLLPAF</sequence>
<organism evidence="2 3">
    <name type="scientific">Clavelina lepadiformis</name>
    <name type="common">Light-bulb sea squirt</name>
    <name type="synonym">Ascidia lepadiformis</name>
    <dbReference type="NCBI Taxonomy" id="159417"/>
    <lineage>
        <taxon>Eukaryota</taxon>
        <taxon>Metazoa</taxon>
        <taxon>Chordata</taxon>
        <taxon>Tunicata</taxon>
        <taxon>Ascidiacea</taxon>
        <taxon>Aplousobranchia</taxon>
        <taxon>Clavelinidae</taxon>
        <taxon>Clavelina</taxon>
    </lineage>
</organism>
<feature type="compositionally biased region" description="Basic and acidic residues" evidence="1">
    <location>
        <begin position="205"/>
        <end position="216"/>
    </location>
</feature>
<feature type="region of interest" description="Disordered" evidence="1">
    <location>
        <begin position="202"/>
        <end position="250"/>
    </location>
</feature>